<name>A0A6J7BLX7_9ZZZZ</name>
<organism evidence="2">
    <name type="scientific">freshwater metagenome</name>
    <dbReference type="NCBI Taxonomy" id="449393"/>
    <lineage>
        <taxon>unclassified sequences</taxon>
        <taxon>metagenomes</taxon>
        <taxon>ecological metagenomes</taxon>
    </lineage>
</organism>
<feature type="region of interest" description="Disordered" evidence="1">
    <location>
        <begin position="1"/>
        <end position="20"/>
    </location>
</feature>
<evidence type="ECO:0000313" key="2">
    <source>
        <dbReference type="EMBL" id="CAB4846400.1"/>
    </source>
</evidence>
<sequence length="135" mass="13664">MAAADREPVHRGDGRLRDVADDPVKGVDLKQATHGGAVVACFGALLLVASGAEGLLARAGEGDGADLVAAPRALEAQHELIDSACAEGVVPVRPVDGDPGQSVVDLVGDVSELIHDGDPSFRVRCVRGAGREPGG</sequence>
<proteinExistence type="predicted"/>
<evidence type="ECO:0000256" key="1">
    <source>
        <dbReference type="SAM" id="MobiDB-lite"/>
    </source>
</evidence>
<accession>A0A6J7BLX7</accession>
<gene>
    <name evidence="2" type="ORF">UFOPK3268_00175</name>
</gene>
<dbReference type="EMBL" id="CAFBIZ010000012">
    <property type="protein sequence ID" value="CAB4846400.1"/>
    <property type="molecule type" value="Genomic_DNA"/>
</dbReference>
<reference evidence="2" key="1">
    <citation type="submission" date="2020-05" db="EMBL/GenBank/DDBJ databases">
        <authorList>
            <person name="Chiriac C."/>
            <person name="Salcher M."/>
            <person name="Ghai R."/>
            <person name="Kavagutti S V."/>
        </authorList>
    </citation>
    <scope>NUCLEOTIDE SEQUENCE</scope>
</reference>
<dbReference type="AlphaFoldDB" id="A0A6J7BLX7"/>
<protein>
    <submittedName>
        <fullName evidence="2">Unannotated protein</fullName>
    </submittedName>
</protein>